<gene>
    <name evidence="1" type="ORF">OICFNHDK_3334</name>
</gene>
<reference evidence="1" key="2">
    <citation type="submission" date="2021-08" db="EMBL/GenBank/DDBJ databases">
        <authorList>
            <person name="Tani A."/>
            <person name="Ola A."/>
            <person name="Ogura Y."/>
            <person name="Katsura K."/>
            <person name="Hayashi T."/>
        </authorList>
    </citation>
    <scope>NUCLEOTIDE SEQUENCE</scope>
    <source>
        <strain evidence="1">DSM 21893</strain>
    </source>
</reference>
<keyword evidence="2" id="KW-1185">Reference proteome</keyword>
<comment type="caution">
    <text evidence="1">The sequence shown here is derived from an EMBL/GenBank/DDBJ whole genome shotgun (WGS) entry which is preliminary data.</text>
</comment>
<accession>A0AAV4ZB78</accession>
<sequence>MSKSRFADRRTVDAFVHTGTVELMLCQARFVDDLILPDALAAAIAARSPAERKALARLGRTLMDAAQLAATPSTPA</sequence>
<reference evidence="1" key="1">
    <citation type="journal article" date="2016" name="Front. Microbiol.">
        <title>Genome Sequence of the Piezophilic, Mesophilic Sulfate-Reducing Bacterium Desulfovibrio indicus J2T.</title>
        <authorList>
            <person name="Cao J."/>
            <person name="Maignien L."/>
            <person name="Shao Z."/>
            <person name="Alain K."/>
            <person name="Jebbar M."/>
        </authorList>
    </citation>
    <scope>NUCLEOTIDE SEQUENCE</scope>
    <source>
        <strain evidence="1">DSM 21893</strain>
    </source>
</reference>
<proteinExistence type="predicted"/>
<protein>
    <submittedName>
        <fullName evidence="1">Uncharacterized protein</fullName>
    </submittedName>
</protein>
<dbReference type="RefSeq" id="WP_192216351.1">
    <property type="nucleotide sequence ID" value="NZ_BPQF01000016.1"/>
</dbReference>
<dbReference type="AlphaFoldDB" id="A0AAV4ZB78"/>
<dbReference type="EMBL" id="BPQF01000016">
    <property type="protein sequence ID" value="GJD40858.1"/>
    <property type="molecule type" value="Genomic_DNA"/>
</dbReference>
<organism evidence="1 2">
    <name type="scientific">Methylobacterium bullatum</name>
    <dbReference type="NCBI Taxonomy" id="570505"/>
    <lineage>
        <taxon>Bacteria</taxon>
        <taxon>Pseudomonadati</taxon>
        <taxon>Pseudomonadota</taxon>
        <taxon>Alphaproteobacteria</taxon>
        <taxon>Hyphomicrobiales</taxon>
        <taxon>Methylobacteriaceae</taxon>
        <taxon>Methylobacterium</taxon>
    </lineage>
</organism>
<dbReference type="Proteomes" id="UP001055307">
    <property type="component" value="Unassembled WGS sequence"/>
</dbReference>
<evidence type="ECO:0000313" key="1">
    <source>
        <dbReference type="EMBL" id="GJD40858.1"/>
    </source>
</evidence>
<name>A0AAV4ZB78_9HYPH</name>
<evidence type="ECO:0000313" key="2">
    <source>
        <dbReference type="Proteomes" id="UP001055307"/>
    </source>
</evidence>